<dbReference type="EMBL" id="FLQX01000094">
    <property type="protein sequence ID" value="SBT04975.1"/>
    <property type="molecule type" value="Genomic_DNA"/>
</dbReference>
<evidence type="ECO:0008006" key="4">
    <source>
        <dbReference type="Google" id="ProtNLM"/>
    </source>
</evidence>
<organism evidence="2 3">
    <name type="scientific">Candidatus Accumulibacter aalborgensis</name>
    <dbReference type="NCBI Taxonomy" id="1860102"/>
    <lineage>
        <taxon>Bacteria</taxon>
        <taxon>Pseudomonadati</taxon>
        <taxon>Pseudomonadota</taxon>
        <taxon>Betaproteobacteria</taxon>
        <taxon>Candidatus Accumulibacter</taxon>
    </lineage>
</organism>
<evidence type="ECO:0000313" key="2">
    <source>
        <dbReference type="EMBL" id="SBT04975.1"/>
    </source>
</evidence>
<keyword evidence="1" id="KW-1133">Transmembrane helix</keyword>
<dbReference type="Proteomes" id="UP000199169">
    <property type="component" value="Unassembled WGS sequence"/>
</dbReference>
<dbReference type="STRING" id="1860102.ACCAA_20074"/>
<reference evidence="2 3" key="1">
    <citation type="submission" date="2016-06" db="EMBL/GenBank/DDBJ databases">
        <authorList>
            <person name="Kjaerup R.B."/>
            <person name="Dalgaard T.S."/>
            <person name="Juul-Madsen H.R."/>
        </authorList>
    </citation>
    <scope>NUCLEOTIDE SEQUENCE [LARGE SCALE GENOMIC DNA]</scope>
    <source>
        <strain evidence="2">3</strain>
    </source>
</reference>
<feature type="transmembrane region" description="Helical" evidence="1">
    <location>
        <begin position="69"/>
        <end position="86"/>
    </location>
</feature>
<sequence length="90" mass="9706">MRAMSTVTFDTLKFAKRLEAAGASAQLAEAMAEAQREAFSEALQGQLATKTDISDVKASVAEVRAELVLIRWILGTVLAVALANFAKQFF</sequence>
<evidence type="ECO:0000256" key="1">
    <source>
        <dbReference type="SAM" id="Phobius"/>
    </source>
</evidence>
<name>A0A1A8XIL0_9PROT</name>
<protein>
    <recommendedName>
        <fullName evidence="4">DUF1640 domain-containing protein</fullName>
    </recommendedName>
</protein>
<keyword evidence="1" id="KW-0812">Transmembrane</keyword>
<dbReference type="AlphaFoldDB" id="A0A1A8XIL0"/>
<accession>A0A1A8XIL0</accession>
<keyword evidence="3" id="KW-1185">Reference proteome</keyword>
<gene>
    <name evidence="2" type="ORF">ACCAA_20074</name>
</gene>
<evidence type="ECO:0000313" key="3">
    <source>
        <dbReference type="Proteomes" id="UP000199169"/>
    </source>
</evidence>
<keyword evidence="1" id="KW-0472">Membrane</keyword>
<proteinExistence type="predicted"/>